<name>A0A8E2F4V8_9PEZI</name>
<feature type="region of interest" description="Disordered" evidence="1">
    <location>
        <begin position="48"/>
        <end position="95"/>
    </location>
</feature>
<gene>
    <name evidence="3" type="ORF">AOQ84DRAFT_353666</name>
</gene>
<keyword evidence="2" id="KW-0472">Membrane</keyword>
<reference evidence="3 4" key="1">
    <citation type="journal article" date="2016" name="Nat. Commun.">
        <title>Ectomycorrhizal ecology is imprinted in the genome of the dominant symbiotic fungus Cenococcum geophilum.</title>
        <authorList>
            <consortium name="DOE Joint Genome Institute"/>
            <person name="Peter M."/>
            <person name="Kohler A."/>
            <person name="Ohm R.A."/>
            <person name="Kuo A."/>
            <person name="Krutzmann J."/>
            <person name="Morin E."/>
            <person name="Arend M."/>
            <person name="Barry K.W."/>
            <person name="Binder M."/>
            <person name="Choi C."/>
            <person name="Clum A."/>
            <person name="Copeland A."/>
            <person name="Grisel N."/>
            <person name="Haridas S."/>
            <person name="Kipfer T."/>
            <person name="LaButti K."/>
            <person name="Lindquist E."/>
            <person name="Lipzen A."/>
            <person name="Maire R."/>
            <person name="Meier B."/>
            <person name="Mihaltcheva S."/>
            <person name="Molinier V."/>
            <person name="Murat C."/>
            <person name="Poggeler S."/>
            <person name="Quandt C.A."/>
            <person name="Sperisen C."/>
            <person name="Tritt A."/>
            <person name="Tisserant E."/>
            <person name="Crous P.W."/>
            <person name="Henrissat B."/>
            <person name="Nehls U."/>
            <person name="Egli S."/>
            <person name="Spatafora J.W."/>
            <person name="Grigoriev I.V."/>
            <person name="Martin F.M."/>
        </authorList>
    </citation>
    <scope>NUCLEOTIDE SEQUENCE [LARGE SCALE GENOMIC DNA]</scope>
    <source>
        <strain evidence="3 4">CBS 207.34</strain>
    </source>
</reference>
<dbReference type="OrthoDB" id="5327700at2759"/>
<evidence type="ECO:0008006" key="5">
    <source>
        <dbReference type="Google" id="ProtNLM"/>
    </source>
</evidence>
<dbReference type="AlphaFoldDB" id="A0A8E2F4V8"/>
<evidence type="ECO:0000256" key="2">
    <source>
        <dbReference type="SAM" id="Phobius"/>
    </source>
</evidence>
<evidence type="ECO:0000256" key="1">
    <source>
        <dbReference type="SAM" id="MobiDB-lite"/>
    </source>
</evidence>
<keyword evidence="2" id="KW-1133">Transmembrane helix</keyword>
<keyword evidence="4" id="KW-1185">Reference proteome</keyword>
<proteinExistence type="predicted"/>
<feature type="transmembrane region" description="Helical" evidence="2">
    <location>
        <begin position="20"/>
        <end position="42"/>
    </location>
</feature>
<sequence>MSFSYDRYERRQSSNRRTTLGYWVPLVFTVTVATAGLVAWIWSERRDDDDESDDADLSYGEERDTKRPPGPILGPRRDIGTASGSVSQGVETREEESFIARMSGAIQRTPSPQQMFDTVSKKAVAGFAAAGAAVGGALSSIREEEKDDFGDHSRWSEEAAIRRNVEAQSAQSASAVATHTSSFSTSVRTGPQTTSGRRKTIVVVLSAETTLDSMHEMEEHGPYHTEHASILSHLPDTDFAKTNLFVLIYSPSLKSRPNSPHLAQSLGSSYSAISTPMPTPGEELTSIPPHPDDNTIYTPAQTATTPALSARDPDNSLWTSLHAQALRLVENPAMVMPFTTPTGHIHMLRHLAPDLVYMVEALSGDNGVNVEQIKSWVGQVIVVVGGDGAGLGGLVDTDDEGGDSKIETRYRSQNRWWESGDMVGLGKGVEVVDGARILEDFERRVAGTD</sequence>
<organism evidence="3 4">
    <name type="scientific">Glonium stellatum</name>
    <dbReference type="NCBI Taxonomy" id="574774"/>
    <lineage>
        <taxon>Eukaryota</taxon>
        <taxon>Fungi</taxon>
        <taxon>Dikarya</taxon>
        <taxon>Ascomycota</taxon>
        <taxon>Pezizomycotina</taxon>
        <taxon>Dothideomycetes</taxon>
        <taxon>Pleosporomycetidae</taxon>
        <taxon>Gloniales</taxon>
        <taxon>Gloniaceae</taxon>
        <taxon>Glonium</taxon>
    </lineage>
</organism>
<evidence type="ECO:0000313" key="3">
    <source>
        <dbReference type="EMBL" id="OCL10166.1"/>
    </source>
</evidence>
<keyword evidence="2" id="KW-0812">Transmembrane</keyword>
<dbReference type="EMBL" id="KV749298">
    <property type="protein sequence ID" value="OCL10166.1"/>
    <property type="molecule type" value="Genomic_DNA"/>
</dbReference>
<protein>
    <recommendedName>
        <fullName evidence="5">Peroxin 22-like protein</fullName>
    </recommendedName>
</protein>
<evidence type="ECO:0000313" key="4">
    <source>
        <dbReference type="Proteomes" id="UP000250140"/>
    </source>
</evidence>
<feature type="compositionally biased region" description="Low complexity" evidence="1">
    <location>
        <begin position="170"/>
        <end position="187"/>
    </location>
</feature>
<feature type="region of interest" description="Disordered" evidence="1">
    <location>
        <begin position="170"/>
        <end position="196"/>
    </location>
</feature>
<dbReference type="Proteomes" id="UP000250140">
    <property type="component" value="Unassembled WGS sequence"/>
</dbReference>
<accession>A0A8E2F4V8</accession>